<accession>A0A9D1Z2H7</accession>
<comment type="caution">
    <text evidence="1">The sequence shown here is derived from an EMBL/GenBank/DDBJ whole genome shotgun (WGS) entry which is preliminary data.</text>
</comment>
<organism evidence="1 2">
    <name type="scientific">Candidatus Intestinimonas merdavium</name>
    <dbReference type="NCBI Taxonomy" id="2838622"/>
    <lineage>
        <taxon>Bacteria</taxon>
        <taxon>Bacillati</taxon>
        <taxon>Bacillota</taxon>
        <taxon>Clostridia</taxon>
        <taxon>Eubacteriales</taxon>
        <taxon>Intestinimonas</taxon>
    </lineage>
</organism>
<evidence type="ECO:0000313" key="2">
    <source>
        <dbReference type="Proteomes" id="UP000886824"/>
    </source>
</evidence>
<protein>
    <submittedName>
        <fullName evidence="1">Uncharacterized protein</fullName>
    </submittedName>
</protein>
<reference evidence="1" key="1">
    <citation type="journal article" date="2021" name="PeerJ">
        <title>Extensive microbial diversity within the chicken gut microbiome revealed by metagenomics and culture.</title>
        <authorList>
            <person name="Gilroy R."/>
            <person name="Ravi A."/>
            <person name="Getino M."/>
            <person name="Pursley I."/>
            <person name="Horton D.L."/>
            <person name="Alikhan N.F."/>
            <person name="Baker D."/>
            <person name="Gharbi K."/>
            <person name="Hall N."/>
            <person name="Watson M."/>
            <person name="Adriaenssens E.M."/>
            <person name="Foster-Nyarko E."/>
            <person name="Jarju S."/>
            <person name="Secka A."/>
            <person name="Antonio M."/>
            <person name="Oren A."/>
            <person name="Chaudhuri R.R."/>
            <person name="La Ragione R."/>
            <person name="Hildebrand F."/>
            <person name="Pallen M.J."/>
        </authorList>
    </citation>
    <scope>NUCLEOTIDE SEQUENCE</scope>
    <source>
        <strain evidence="1">CHK33-7979</strain>
    </source>
</reference>
<reference evidence="1" key="2">
    <citation type="submission" date="2021-04" db="EMBL/GenBank/DDBJ databases">
        <authorList>
            <person name="Gilroy R."/>
        </authorList>
    </citation>
    <scope>NUCLEOTIDE SEQUENCE</scope>
    <source>
        <strain evidence="1">CHK33-7979</strain>
    </source>
</reference>
<dbReference type="EMBL" id="DXCX01000021">
    <property type="protein sequence ID" value="HIY72708.1"/>
    <property type="molecule type" value="Genomic_DNA"/>
</dbReference>
<name>A0A9D1Z2H7_9FIRM</name>
<proteinExistence type="predicted"/>
<evidence type="ECO:0000313" key="1">
    <source>
        <dbReference type="EMBL" id="HIY72708.1"/>
    </source>
</evidence>
<dbReference type="Proteomes" id="UP000886824">
    <property type="component" value="Unassembled WGS sequence"/>
</dbReference>
<dbReference type="AlphaFoldDB" id="A0A9D1Z2H7"/>
<sequence length="46" mass="5427">MEPYMVSLFIPTGIRIRCKDGKYFRVSVLKRKEIIALIEDQIKKQA</sequence>
<gene>
    <name evidence="1" type="ORF">H9826_01870</name>
</gene>